<keyword evidence="2" id="KW-0812">Transmembrane</keyword>
<dbReference type="AlphaFoldDB" id="A0A9P1IRL8"/>
<feature type="transmembrane region" description="Helical" evidence="2">
    <location>
        <begin position="79"/>
        <end position="97"/>
    </location>
</feature>
<feature type="transmembrane region" description="Helical" evidence="2">
    <location>
        <begin position="285"/>
        <end position="307"/>
    </location>
</feature>
<accession>A0A9P1IRL8</accession>
<keyword evidence="4" id="KW-1185">Reference proteome</keyword>
<feature type="transmembrane region" description="Helical" evidence="2">
    <location>
        <begin position="208"/>
        <end position="228"/>
    </location>
</feature>
<dbReference type="EMBL" id="CANHGI010000004">
    <property type="protein sequence ID" value="CAI5448078.1"/>
    <property type="molecule type" value="Genomic_DNA"/>
</dbReference>
<evidence type="ECO:0000256" key="2">
    <source>
        <dbReference type="SAM" id="Phobius"/>
    </source>
</evidence>
<dbReference type="OrthoDB" id="5816421at2759"/>
<gene>
    <name evidence="3" type="ORF">CAMP_LOCUS10715</name>
</gene>
<dbReference type="Proteomes" id="UP001152747">
    <property type="component" value="Unassembled WGS sequence"/>
</dbReference>
<name>A0A9P1IRL8_9PELO</name>
<sequence length="375" mass="43479">MGSGEELLDFSGNGDPNTLSIDEPELMLLNETTTTTTTTTTPSPILGYTPNPFRIAVLSIKCLLIILIFTLSCTIRRDYFKFFVVFLVVPLFIEAGFDVFTEIHAATFGTKAQKFEYLNLSPDFELENVNFTVTDWQKDAIKDYAQVLQHYTTYTLYTSDAIFPLVSYIFSDFFFWSLLFSTTTVFFYAHKAVVRPEQIIYEPIGKSFIKIQILPILFTAINTLLAYFSVPEWIYLAVLTIVRLTALALVGVAATQIFASLFLFCRTKDELTKTSPYEQVRNSKLRLFLLVLFTIGMNVLNAPYIIWSALSLTQDINELLSFEWYLPLHFVHEMFTLHLTFYLIRPYVFLIFTLIFLNPYRRRFFRFFCACCKRN</sequence>
<protein>
    <submittedName>
        <fullName evidence="3">Uncharacterized protein</fullName>
    </submittedName>
</protein>
<evidence type="ECO:0000256" key="1">
    <source>
        <dbReference type="SAM" id="MobiDB-lite"/>
    </source>
</evidence>
<evidence type="ECO:0000313" key="3">
    <source>
        <dbReference type="EMBL" id="CAI5448078.1"/>
    </source>
</evidence>
<feature type="transmembrane region" description="Helical" evidence="2">
    <location>
        <begin position="335"/>
        <end position="357"/>
    </location>
</feature>
<feature type="transmembrane region" description="Helical" evidence="2">
    <location>
        <begin position="234"/>
        <end position="264"/>
    </location>
</feature>
<feature type="transmembrane region" description="Helical" evidence="2">
    <location>
        <begin position="165"/>
        <end position="188"/>
    </location>
</feature>
<feature type="region of interest" description="Disordered" evidence="1">
    <location>
        <begin position="1"/>
        <end position="21"/>
    </location>
</feature>
<reference evidence="3" key="1">
    <citation type="submission" date="2022-11" db="EMBL/GenBank/DDBJ databases">
        <authorList>
            <person name="Kikuchi T."/>
        </authorList>
    </citation>
    <scope>NUCLEOTIDE SEQUENCE</scope>
    <source>
        <strain evidence="3">PS1010</strain>
    </source>
</reference>
<organism evidence="3 4">
    <name type="scientific">Caenorhabditis angaria</name>
    <dbReference type="NCBI Taxonomy" id="860376"/>
    <lineage>
        <taxon>Eukaryota</taxon>
        <taxon>Metazoa</taxon>
        <taxon>Ecdysozoa</taxon>
        <taxon>Nematoda</taxon>
        <taxon>Chromadorea</taxon>
        <taxon>Rhabditida</taxon>
        <taxon>Rhabditina</taxon>
        <taxon>Rhabditomorpha</taxon>
        <taxon>Rhabditoidea</taxon>
        <taxon>Rhabditidae</taxon>
        <taxon>Peloderinae</taxon>
        <taxon>Caenorhabditis</taxon>
    </lineage>
</organism>
<feature type="transmembrane region" description="Helical" evidence="2">
    <location>
        <begin position="53"/>
        <end position="72"/>
    </location>
</feature>
<evidence type="ECO:0000313" key="4">
    <source>
        <dbReference type="Proteomes" id="UP001152747"/>
    </source>
</evidence>
<keyword evidence="2" id="KW-1133">Transmembrane helix</keyword>
<proteinExistence type="predicted"/>
<keyword evidence="2" id="KW-0472">Membrane</keyword>
<comment type="caution">
    <text evidence="3">The sequence shown here is derived from an EMBL/GenBank/DDBJ whole genome shotgun (WGS) entry which is preliminary data.</text>
</comment>